<evidence type="ECO:0000256" key="2">
    <source>
        <dbReference type="ARBA" id="ARBA00005582"/>
    </source>
</evidence>
<sequence length="137" mass="15025">MLLVQPAYRCDTWEIPGGALEHGEYPWDAAAREVSEEFGLNLLPGRLLAIDIVPAQNDGRPPLINFLFDGGVLSPAEAAAIHPHDDELTAVAWSSRQEWTDRLAPHLARRITACADAANADRTVYLQNGWPLKDTNG</sequence>
<accession>A0A8J3LVL4</accession>
<dbReference type="GO" id="GO:0016787">
    <property type="term" value="F:hydrolase activity"/>
    <property type="evidence" value="ECO:0007669"/>
    <property type="project" value="UniProtKB-KW"/>
</dbReference>
<proteinExistence type="inferred from homology"/>
<dbReference type="InterPro" id="IPR020084">
    <property type="entry name" value="NUDIX_hydrolase_CS"/>
</dbReference>
<dbReference type="CDD" id="cd18876">
    <property type="entry name" value="NUDIX_Hydrolase"/>
    <property type="match status" value="1"/>
</dbReference>
<dbReference type="InterPro" id="IPR020476">
    <property type="entry name" value="Nudix_hydrolase"/>
</dbReference>
<feature type="domain" description="Nudix hydrolase" evidence="5">
    <location>
        <begin position="1"/>
        <end position="116"/>
    </location>
</feature>
<dbReference type="PANTHER" id="PTHR43046">
    <property type="entry name" value="GDP-MANNOSE MANNOSYL HYDROLASE"/>
    <property type="match status" value="1"/>
</dbReference>
<dbReference type="PANTHER" id="PTHR43046:SF14">
    <property type="entry name" value="MUTT_NUDIX FAMILY PROTEIN"/>
    <property type="match status" value="1"/>
</dbReference>
<dbReference type="PRINTS" id="PR00502">
    <property type="entry name" value="NUDIXFAMILY"/>
</dbReference>
<protein>
    <submittedName>
        <fullName evidence="6">NUDIX hydrolase</fullName>
    </submittedName>
</protein>
<evidence type="ECO:0000256" key="1">
    <source>
        <dbReference type="ARBA" id="ARBA00001946"/>
    </source>
</evidence>
<evidence type="ECO:0000259" key="5">
    <source>
        <dbReference type="PROSITE" id="PS51462"/>
    </source>
</evidence>
<organism evidence="6 7">
    <name type="scientific">Planotetraspora kaengkrachanensis</name>
    <dbReference type="NCBI Taxonomy" id="575193"/>
    <lineage>
        <taxon>Bacteria</taxon>
        <taxon>Bacillati</taxon>
        <taxon>Actinomycetota</taxon>
        <taxon>Actinomycetes</taxon>
        <taxon>Streptosporangiales</taxon>
        <taxon>Streptosporangiaceae</taxon>
        <taxon>Planotetraspora</taxon>
    </lineage>
</organism>
<comment type="similarity">
    <text evidence="2 4">Belongs to the Nudix hydrolase family.</text>
</comment>
<keyword evidence="7" id="KW-1185">Reference proteome</keyword>
<evidence type="ECO:0000256" key="3">
    <source>
        <dbReference type="ARBA" id="ARBA00022801"/>
    </source>
</evidence>
<evidence type="ECO:0000313" key="7">
    <source>
        <dbReference type="Proteomes" id="UP000630097"/>
    </source>
</evidence>
<dbReference type="AlphaFoldDB" id="A0A8J3LVL4"/>
<dbReference type="PROSITE" id="PS00893">
    <property type="entry name" value="NUDIX_BOX"/>
    <property type="match status" value="1"/>
</dbReference>
<comment type="cofactor">
    <cofactor evidence="1">
        <name>Mg(2+)</name>
        <dbReference type="ChEBI" id="CHEBI:18420"/>
    </cofactor>
</comment>
<name>A0A8J3LVL4_9ACTN</name>
<dbReference type="Gene3D" id="3.90.79.10">
    <property type="entry name" value="Nucleoside Triphosphate Pyrophosphohydrolase"/>
    <property type="match status" value="1"/>
</dbReference>
<keyword evidence="3 4" id="KW-0378">Hydrolase</keyword>
<reference evidence="6 7" key="1">
    <citation type="submission" date="2021-01" db="EMBL/GenBank/DDBJ databases">
        <title>Whole genome shotgun sequence of Planotetraspora kaengkrachanensis NBRC 104272.</title>
        <authorList>
            <person name="Komaki H."/>
            <person name="Tamura T."/>
        </authorList>
    </citation>
    <scope>NUCLEOTIDE SEQUENCE [LARGE SCALE GENOMIC DNA]</scope>
    <source>
        <strain evidence="6 7">NBRC 104272</strain>
    </source>
</reference>
<dbReference type="PROSITE" id="PS51462">
    <property type="entry name" value="NUDIX"/>
    <property type="match status" value="1"/>
</dbReference>
<dbReference type="EMBL" id="BONV01000009">
    <property type="protein sequence ID" value="GIG79557.1"/>
    <property type="molecule type" value="Genomic_DNA"/>
</dbReference>
<comment type="caution">
    <text evidence="6">The sequence shown here is derived from an EMBL/GenBank/DDBJ whole genome shotgun (WGS) entry which is preliminary data.</text>
</comment>
<evidence type="ECO:0000313" key="6">
    <source>
        <dbReference type="EMBL" id="GIG79557.1"/>
    </source>
</evidence>
<dbReference type="InterPro" id="IPR015797">
    <property type="entry name" value="NUDIX_hydrolase-like_dom_sf"/>
</dbReference>
<dbReference type="Proteomes" id="UP000630097">
    <property type="component" value="Unassembled WGS sequence"/>
</dbReference>
<gene>
    <name evidence="6" type="ORF">Pka01_26840</name>
</gene>
<dbReference type="InterPro" id="IPR000086">
    <property type="entry name" value="NUDIX_hydrolase_dom"/>
</dbReference>
<evidence type="ECO:0000256" key="4">
    <source>
        <dbReference type="RuleBase" id="RU003476"/>
    </source>
</evidence>
<dbReference type="SUPFAM" id="SSF55811">
    <property type="entry name" value="Nudix"/>
    <property type="match status" value="1"/>
</dbReference>
<dbReference type="Pfam" id="PF00293">
    <property type="entry name" value="NUDIX"/>
    <property type="match status" value="1"/>
</dbReference>